<feature type="domain" description="AB hydrolase-1" evidence="1">
    <location>
        <begin position="42"/>
        <end position="213"/>
    </location>
</feature>
<dbReference type="InterPro" id="IPR000073">
    <property type="entry name" value="AB_hydrolase_1"/>
</dbReference>
<accession>A0A6J6C8T1</accession>
<dbReference type="Pfam" id="PF12697">
    <property type="entry name" value="Abhydrolase_6"/>
    <property type="match status" value="1"/>
</dbReference>
<dbReference type="InterPro" id="IPR029058">
    <property type="entry name" value="AB_hydrolase_fold"/>
</dbReference>
<sequence>MSATRTPAADPTPPPTPRVTFLVHNRVRLALHHLRDGEGRSLLLLHGLGDRSPARVPDWASGWPGPVHALDFTGHGASTLPAGGGYSAELLLADADAALAELGEVTVLGRGLGAYIALQLAGARAAHVKGAVLCDGPGLAGGAIGPTSQSFVTLPPRSGPPDPYALLELSRDLRPPDYATLFVRLALDGSGLDEPISVAAVVRPPWLAAVADEVGVTTATIADALAAYAAV</sequence>
<dbReference type="PANTHER" id="PTHR43798">
    <property type="entry name" value="MONOACYLGLYCEROL LIPASE"/>
    <property type="match status" value="1"/>
</dbReference>
<organism evidence="2">
    <name type="scientific">freshwater metagenome</name>
    <dbReference type="NCBI Taxonomy" id="449393"/>
    <lineage>
        <taxon>unclassified sequences</taxon>
        <taxon>metagenomes</taxon>
        <taxon>ecological metagenomes</taxon>
    </lineage>
</organism>
<dbReference type="PANTHER" id="PTHR43798:SF33">
    <property type="entry name" value="HYDROLASE, PUTATIVE (AFU_ORTHOLOGUE AFUA_2G14860)-RELATED"/>
    <property type="match status" value="1"/>
</dbReference>
<name>A0A6J6C8T1_9ZZZZ</name>
<dbReference type="Gene3D" id="3.40.50.1820">
    <property type="entry name" value="alpha/beta hydrolase"/>
    <property type="match status" value="1"/>
</dbReference>
<dbReference type="EMBL" id="CAEZSR010000018">
    <property type="protein sequence ID" value="CAB4547495.1"/>
    <property type="molecule type" value="Genomic_DNA"/>
</dbReference>
<proteinExistence type="predicted"/>
<evidence type="ECO:0000259" key="1">
    <source>
        <dbReference type="Pfam" id="PF12697"/>
    </source>
</evidence>
<dbReference type="SUPFAM" id="SSF53474">
    <property type="entry name" value="alpha/beta-Hydrolases"/>
    <property type="match status" value="1"/>
</dbReference>
<reference evidence="2" key="1">
    <citation type="submission" date="2020-05" db="EMBL/GenBank/DDBJ databases">
        <authorList>
            <person name="Chiriac C."/>
            <person name="Salcher M."/>
            <person name="Ghai R."/>
            <person name="Kavagutti S V."/>
        </authorList>
    </citation>
    <scope>NUCLEOTIDE SEQUENCE</scope>
</reference>
<evidence type="ECO:0000313" key="2">
    <source>
        <dbReference type="EMBL" id="CAB4547495.1"/>
    </source>
</evidence>
<dbReference type="GO" id="GO:0016020">
    <property type="term" value="C:membrane"/>
    <property type="evidence" value="ECO:0007669"/>
    <property type="project" value="TreeGrafter"/>
</dbReference>
<protein>
    <submittedName>
        <fullName evidence="2">Unannotated protein</fullName>
    </submittedName>
</protein>
<gene>
    <name evidence="2" type="ORF">UFOPK1493_00789</name>
</gene>
<dbReference type="AlphaFoldDB" id="A0A6J6C8T1"/>
<dbReference type="InterPro" id="IPR050266">
    <property type="entry name" value="AB_hydrolase_sf"/>
</dbReference>